<dbReference type="Proteomes" id="UP000040453">
    <property type="component" value="Unassembled WGS sequence"/>
</dbReference>
<accession>A0A0A1MN36</accession>
<gene>
    <name evidence="1" type="ORF">BN997_00898</name>
</gene>
<evidence type="ECO:0000313" key="1">
    <source>
        <dbReference type="EMBL" id="CEI81082.1"/>
    </source>
</evidence>
<reference evidence="1 2" key="1">
    <citation type="submission" date="2014-11" db="EMBL/GenBank/DDBJ databases">
        <authorList>
            <person name="Urmite Genomes Urmite Genomes"/>
        </authorList>
    </citation>
    <scope>NUCLEOTIDE SEQUENCE [LARGE SCALE GENOMIC DNA]</scope>
    <source>
        <strain evidence="1 2">Oc5</strain>
    </source>
</reference>
<keyword evidence="2" id="KW-1185">Reference proteome</keyword>
<evidence type="ECO:0000313" key="2">
    <source>
        <dbReference type="Proteomes" id="UP000040453"/>
    </source>
</evidence>
<organism evidence="1 2">
    <name type="scientific">Oceanobacillus oncorhynchi</name>
    <dbReference type="NCBI Taxonomy" id="545501"/>
    <lineage>
        <taxon>Bacteria</taxon>
        <taxon>Bacillati</taxon>
        <taxon>Bacillota</taxon>
        <taxon>Bacilli</taxon>
        <taxon>Bacillales</taxon>
        <taxon>Bacillaceae</taxon>
        <taxon>Oceanobacillus</taxon>
    </lineage>
</organism>
<proteinExistence type="predicted"/>
<name>A0A0A1MN36_9BACI</name>
<protein>
    <submittedName>
        <fullName evidence="1">Uncharacterized protein</fullName>
    </submittedName>
</protein>
<dbReference type="EMBL" id="CDGG01000001">
    <property type="protein sequence ID" value="CEI81082.1"/>
    <property type="molecule type" value="Genomic_DNA"/>
</dbReference>
<dbReference type="AlphaFoldDB" id="A0A0A1MN36"/>
<sequence length="39" mass="4488">MGWMNLVMFIILAVLGLWGLISRAKWLEGESKKIKNLNI</sequence>